<evidence type="ECO:0000313" key="3">
    <source>
        <dbReference type="Proteomes" id="UP000015354"/>
    </source>
</evidence>
<feature type="region of interest" description="Disordered" evidence="1">
    <location>
        <begin position="67"/>
        <end position="117"/>
    </location>
</feature>
<comment type="caution">
    <text evidence="2">The sequence shown here is derived from an EMBL/GenBank/DDBJ whole genome shotgun (WGS) entry which is preliminary data.</text>
</comment>
<name>S9TIS9_9TRYP</name>
<organism evidence="2 3">
    <name type="scientific">Strigomonas culicis</name>
    <dbReference type="NCBI Taxonomy" id="28005"/>
    <lineage>
        <taxon>Eukaryota</taxon>
        <taxon>Discoba</taxon>
        <taxon>Euglenozoa</taxon>
        <taxon>Kinetoplastea</taxon>
        <taxon>Metakinetoplastina</taxon>
        <taxon>Trypanosomatida</taxon>
        <taxon>Trypanosomatidae</taxon>
        <taxon>Strigomonadinae</taxon>
        <taxon>Strigomonas</taxon>
    </lineage>
</organism>
<proteinExistence type="predicted"/>
<protein>
    <submittedName>
        <fullName evidence="2">Uncharacterized protein</fullName>
    </submittedName>
</protein>
<evidence type="ECO:0000256" key="1">
    <source>
        <dbReference type="SAM" id="MobiDB-lite"/>
    </source>
</evidence>
<sequence length="117" mass="12472">MRIVRVGVSEPTCSTPPHDEASSAESVPARLSERVLRVPGGALPAASAAAARDRAQELTEMALSNAGVAGSSMLQGRRRRHGSGLLETSSMVELSAPRSRRSNRRPQSTEDDLYIAF</sequence>
<dbReference type="Proteomes" id="UP000015354">
    <property type="component" value="Unassembled WGS sequence"/>
</dbReference>
<accession>S9TIS9</accession>
<feature type="region of interest" description="Disordered" evidence="1">
    <location>
        <begin position="1"/>
        <end position="29"/>
    </location>
</feature>
<dbReference type="AlphaFoldDB" id="S9TIS9"/>
<dbReference type="EMBL" id="ATMH01011390">
    <property type="protein sequence ID" value="EPY16278.1"/>
    <property type="molecule type" value="Genomic_DNA"/>
</dbReference>
<keyword evidence="3" id="KW-1185">Reference proteome</keyword>
<evidence type="ECO:0000313" key="2">
    <source>
        <dbReference type="EMBL" id="EPY16278.1"/>
    </source>
</evidence>
<gene>
    <name evidence="2" type="ORF">STCU_11431</name>
</gene>
<reference evidence="2 3" key="1">
    <citation type="journal article" date="2013" name="PLoS ONE">
        <title>Predicting the Proteins of Angomonas deanei, Strigomonas culicis and Their Respective Endosymbionts Reveals New Aspects of the Trypanosomatidae Family.</title>
        <authorList>
            <person name="Motta M.C."/>
            <person name="Martins A.C."/>
            <person name="de Souza S.S."/>
            <person name="Catta-Preta C.M."/>
            <person name="Silva R."/>
            <person name="Klein C.C."/>
            <person name="de Almeida L.G."/>
            <person name="de Lima Cunha O."/>
            <person name="Ciapina L.P."/>
            <person name="Brocchi M."/>
            <person name="Colabardini A.C."/>
            <person name="de Araujo Lima B."/>
            <person name="Machado C.R."/>
            <person name="de Almeida Soares C.M."/>
            <person name="Probst C.M."/>
            <person name="de Menezes C.B."/>
            <person name="Thompson C.E."/>
            <person name="Bartholomeu D.C."/>
            <person name="Gradia D.F."/>
            <person name="Pavoni D.P."/>
            <person name="Grisard E.C."/>
            <person name="Fantinatti-Garboggini F."/>
            <person name="Marchini F.K."/>
            <person name="Rodrigues-Luiz G.F."/>
            <person name="Wagner G."/>
            <person name="Goldman G.H."/>
            <person name="Fietto J.L."/>
            <person name="Elias M.C."/>
            <person name="Goldman M.H."/>
            <person name="Sagot M.F."/>
            <person name="Pereira M."/>
            <person name="Stoco P.H."/>
            <person name="de Mendonca-Neto R.P."/>
            <person name="Teixeira S.M."/>
            <person name="Maciel T.E."/>
            <person name="de Oliveira Mendes T.A."/>
            <person name="Urmenyi T.P."/>
            <person name="de Souza W."/>
            <person name="Schenkman S."/>
            <person name="de Vasconcelos A.T."/>
        </authorList>
    </citation>
    <scope>NUCLEOTIDE SEQUENCE [LARGE SCALE GENOMIC DNA]</scope>
</reference>